<proteinExistence type="predicted"/>
<dbReference type="PANTHER" id="PTHR48079:SF6">
    <property type="entry name" value="NAD(P)-BINDING DOMAIN-CONTAINING PROTEIN-RELATED"/>
    <property type="match status" value="1"/>
</dbReference>
<gene>
    <name evidence="2" type="ORF">K6Y31_04275</name>
</gene>
<evidence type="ECO:0000313" key="2">
    <source>
        <dbReference type="EMBL" id="MCE2594031.1"/>
    </source>
</evidence>
<dbReference type="EMBL" id="JAIMJA010000003">
    <property type="protein sequence ID" value="MCE2594031.1"/>
    <property type="molecule type" value="Genomic_DNA"/>
</dbReference>
<comment type="caution">
    <text evidence="2">The sequence shown here is derived from an EMBL/GenBank/DDBJ whole genome shotgun (WGS) entry which is preliminary data.</text>
</comment>
<dbReference type="InterPro" id="IPR051783">
    <property type="entry name" value="NAD(P)-dependent_oxidoreduct"/>
</dbReference>
<organism evidence="2 3">
    <name type="scientific">Motilimonas cestriensis</name>
    <dbReference type="NCBI Taxonomy" id="2742685"/>
    <lineage>
        <taxon>Bacteria</taxon>
        <taxon>Pseudomonadati</taxon>
        <taxon>Pseudomonadota</taxon>
        <taxon>Gammaproteobacteria</taxon>
        <taxon>Alteromonadales</taxon>
        <taxon>Alteromonadales genera incertae sedis</taxon>
        <taxon>Motilimonas</taxon>
    </lineage>
</organism>
<feature type="domain" description="NAD-dependent epimerase/dehydratase" evidence="1">
    <location>
        <begin position="3"/>
        <end position="227"/>
    </location>
</feature>
<sequence length="316" mass="34930">MHILVTGASGYVGQHLLPLLLPKAEHIYACNTSGSGNLPNSSKITWHQLADQTSDQSISALLNNVDCIIHLAGRAHQMQDTSSNPLADFRRVNCHFTQRLAQLAVKAQVKRFIYISSIKAMGEQTHDQPFSIAMQPVPTDPYGQSKWEAEQALSKACHDKIMDWVIIRPPLIYGPAAKGNLATLMKVVYKGLPLPLGRINNQRDMVSIYNLCDLIITCSHHPKASKQTFLVSDNQAISTPALINYYAELSGTTARLVPIPLWLLVAGAKVLGRSGMIERLTSSLTIDIQHTQHTLDWQPPYTVDAAFLKMKQDLSC</sequence>
<dbReference type="InterPro" id="IPR001509">
    <property type="entry name" value="Epimerase_deHydtase"/>
</dbReference>
<evidence type="ECO:0000313" key="3">
    <source>
        <dbReference type="Proteomes" id="UP001201273"/>
    </source>
</evidence>
<protein>
    <submittedName>
        <fullName evidence="2">NAD-dependent epimerase/dehydratase family protein</fullName>
    </submittedName>
</protein>
<evidence type="ECO:0000259" key="1">
    <source>
        <dbReference type="Pfam" id="PF01370"/>
    </source>
</evidence>
<dbReference type="Gene3D" id="3.40.50.720">
    <property type="entry name" value="NAD(P)-binding Rossmann-like Domain"/>
    <property type="match status" value="1"/>
</dbReference>
<dbReference type="Proteomes" id="UP001201273">
    <property type="component" value="Unassembled WGS sequence"/>
</dbReference>
<dbReference type="SUPFAM" id="SSF51735">
    <property type="entry name" value="NAD(P)-binding Rossmann-fold domains"/>
    <property type="match status" value="1"/>
</dbReference>
<dbReference type="Pfam" id="PF01370">
    <property type="entry name" value="Epimerase"/>
    <property type="match status" value="1"/>
</dbReference>
<reference evidence="2 3" key="1">
    <citation type="journal article" date="2022" name="Environ. Microbiol. Rep.">
        <title>Eco-phylogenetic analyses reveal divergent evolution of vitamin B12 metabolism in the marine bacterial family 'Psychromonadaceae'.</title>
        <authorList>
            <person name="Jin X."/>
            <person name="Yang Y."/>
            <person name="Cao H."/>
            <person name="Gao B."/>
            <person name="Zhao Z."/>
        </authorList>
    </citation>
    <scope>NUCLEOTIDE SEQUENCE [LARGE SCALE GENOMIC DNA]</scope>
    <source>
        <strain evidence="2 3">MKS20</strain>
    </source>
</reference>
<accession>A0ABS8W4X8</accession>
<dbReference type="RefSeq" id="WP_233051611.1">
    <property type="nucleotide sequence ID" value="NZ_JAIMJA010000003.1"/>
</dbReference>
<dbReference type="PANTHER" id="PTHR48079">
    <property type="entry name" value="PROTEIN YEEZ"/>
    <property type="match status" value="1"/>
</dbReference>
<name>A0ABS8W4X8_9GAMM</name>
<keyword evidence="3" id="KW-1185">Reference proteome</keyword>
<dbReference type="InterPro" id="IPR036291">
    <property type="entry name" value="NAD(P)-bd_dom_sf"/>
</dbReference>